<gene>
    <name evidence="2" type="ORF">V0U79_06115</name>
</gene>
<dbReference type="Proteomes" id="UP001354971">
    <property type="component" value="Unassembled WGS sequence"/>
</dbReference>
<protein>
    <submittedName>
        <fullName evidence="2">Uncharacterized protein</fullName>
    </submittedName>
</protein>
<feature type="transmembrane region" description="Helical" evidence="1">
    <location>
        <begin position="15"/>
        <end position="38"/>
    </location>
</feature>
<organism evidence="2 3">
    <name type="scientific">Hyphobacterium lacteum</name>
    <dbReference type="NCBI Taxonomy" id="3116575"/>
    <lineage>
        <taxon>Bacteria</taxon>
        <taxon>Pseudomonadati</taxon>
        <taxon>Pseudomonadota</taxon>
        <taxon>Alphaproteobacteria</taxon>
        <taxon>Maricaulales</taxon>
        <taxon>Maricaulaceae</taxon>
        <taxon>Hyphobacterium</taxon>
    </lineage>
</organism>
<accession>A0ABU7LPU0</accession>
<dbReference type="EMBL" id="JAZDRP010000003">
    <property type="protein sequence ID" value="MEE2525934.1"/>
    <property type="molecule type" value="Genomic_DNA"/>
</dbReference>
<keyword evidence="1" id="KW-1133">Transmembrane helix</keyword>
<reference evidence="2 3" key="1">
    <citation type="submission" date="2024-01" db="EMBL/GenBank/DDBJ databases">
        <title>Hyphobacterium bacterium isolated from marine sediment.</title>
        <authorList>
            <person name="Zhao S."/>
        </authorList>
    </citation>
    <scope>NUCLEOTIDE SEQUENCE [LARGE SCALE GENOMIC DNA]</scope>
    <source>
        <strain evidence="3">HN65</strain>
    </source>
</reference>
<evidence type="ECO:0000313" key="3">
    <source>
        <dbReference type="Proteomes" id="UP001354971"/>
    </source>
</evidence>
<name>A0ABU7LPU0_9PROT</name>
<proteinExistence type="predicted"/>
<sequence length="239" mass="26504">MILARLATALRQQNWIAVVIEFVIVIAGVVIGFQITAWNAGRVERSREAVILCRLDEEFGRIEADVRQHVIDAEISMAEAQRIRRDALRGFRLEDIANYTEAAARMRAPPAGSATYDELVSSGEMGLIRSRELREALIDYGEHSDRFYAAGNQLSTMQIISAGSAVSMIGLTEDEIRDLPEPLADELRAHVTSGEFLMAAQALERLALYNLEWKQTTEARVAEVTGLLETETAHCGELS</sequence>
<keyword evidence="1" id="KW-0472">Membrane</keyword>
<keyword evidence="3" id="KW-1185">Reference proteome</keyword>
<evidence type="ECO:0000313" key="2">
    <source>
        <dbReference type="EMBL" id="MEE2525934.1"/>
    </source>
</evidence>
<keyword evidence="1" id="KW-0812">Transmembrane</keyword>
<evidence type="ECO:0000256" key="1">
    <source>
        <dbReference type="SAM" id="Phobius"/>
    </source>
</evidence>
<dbReference type="RefSeq" id="WP_330198593.1">
    <property type="nucleotide sequence ID" value="NZ_JAZDRP010000003.1"/>
</dbReference>
<comment type="caution">
    <text evidence="2">The sequence shown here is derived from an EMBL/GenBank/DDBJ whole genome shotgun (WGS) entry which is preliminary data.</text>
</comment>